<sequence>MPSGFSAGNNRSENGSEAYLEGMVDWELSRLLRQCKVMEGERRAYSKEVHQRINKQLEEIHRLEEVRDKLQVQISVAQSQVKRLQDNERLKNMGRLLKCQAQVQAEVKELQEQARTLDRQIQEWETRIFAHSKSARAPGVIVNQKAKIQRRINILEDQLDRVTCRFDIQLLQNAALREELDLLRVERTRYLNVDRKLQKKIQLLRDTIRALIVSSTSAYAVREEAKAKMVMLRERADKEVAQNDTEVQTLQRQIAHLENLHRFLKLKNDDRQPDPAIVQKREKRAREVVEGLRKTSQEKLVLLYEDTLNKLSQLTGESDPDLLVDKYLEMEERNFAEFNFINEQNSELEHLQEEIKEMQEAIESTRSSEATRRSLQKQQREVLQQRMDEVRTEADNLQTLSQELQGQLEKLKADIQKLFTKAQCDSTIINDLLGVKTCMRDRDISLFLGLIEKRLVELLTVQAFLAVQSYTSSSLANAALLVLGQSPEDLPKKMAPPQLPDNLEDPLGFEAKEDYPLSKEELLSQVMKSLEAREQAREQHLKELVEVVRKVDSSSNITISSTQKTGSGTPLVIARSPSNIPASILSYRTSGILMSGGGHAPISSVGHIAFGDPTSSAGHRTQGSISASQSSAGGRVTFRSLSSSSYLGSTGYLGSSGGLGSLGGVHSRGTESESSRGPWSSRGQASSAGPASNTVPGSTTSKDS</sequence>
<dbReference type="Pfam" id="PF21773">
    <property type="entry name" value="ODAD1_CC"/>
    <property type="match status" value="1"/>
</dbReference>
<reference evidence="6" key="5">
    <citation type="submission" date="2025-05" db="UniProtKB">
        <authorList>
            <consortium name="Ensembl"/>
        </authorList>
    </citation>
    <scope>IDENTIFICATION</scope>
</reference>
<dbReference type="RefSeq" id="XP_032985103.1">
    <property type="nucleotide sequence ID" value="XM_033129212.1"/>
</dbReference>
<gene>
    <name evidence="6" type="primary">ODAD1</name>
    <name evidence="5" type="ORF">mRhiFer1_002202</name>
</gene>
<evidence type="ECO:0000313" key="5">
    <source>
        <dbReference type="EMBL" id="KAF6287666.1"/>
    </source>
</evidence>
<dbReference type="AlphaFoldDB" id="A0A671E441"/>
<evidence type="ECO:0000313" key="8">
    <source>
        <dbReference type="Proteomes" id="UP000585614"/>
    </source>
</evidence>
<feature type="region of interest" description="Disordered" evidence="3">
    <location>
        <begin position="660"/>
        <end position="704"/>
    </location>
</feature>
<dbReference type="EMBL" id="JACAGC010000022">
    <property type="protein sequence ID" value="KAF6287666.1"/>
    <property type="molecule type" value="Genomic_DNA"/>
</dbReference>
<feature type="coiled-coil region" evidence="2">
    <location>
        <begin position="28"/>
        <end position="165"/>
    </location>
</feature>
<reference evidence="6 7" key="1">
    <citation type="journal article" date="2015" name="Annu Rev Anim Biosci">
        <title>The Genome 10K Project: a way forward.</title>
        <authorList>
            <person name="Koepfli K.P."/>
            <person name="Paten B."/>
            <person name="O'Brien S.J."/>
            <person name="Koepfli K.P."/>
            <person name="Paten B."/>
            <person name="Antunes A."/>
            <person name="Belov K."/>
            <person name="Bustamante C."/>
            <person name="Castoe T.A."/>
            <person name="Clawson H."/>
            <person name="Crawford A.J."/>
            <person name="Diekhans M."/>
            <person name="Distel D."/>
            <person name="Durbin R."/>
            <person name="Earl D."/>
            <person name="Fujita M.K."/>
            <person name="Gamble T."/>
            <person name="Georges A."/>
            <person name="Gemmell N."/>
            <person name="Gilbert M.T."/>
            <person name="Graves J.M."/>
            <person name="Green R.E."/>
            <person name="Hickey G."/>
            <person name="Jarvis E.D."/>
            <person name="Johnson W."/>
            <person name="Komissarov A."/>
            <person name="Korf I."/>
            <person name="Kuhn R."/>
            <person name="Larkin D.M."/>
            <person name="Lewin H."/>
            <person name="Lopez J.V."/>
            <person name="Ma J."/>
            <person name="Marques-Bonet T."/>
            <person name="Miller W."/>
            <person name="Murphy R."/>
            <person name="Pevzner P."/>
            <person name="Shapiro B."/>
            <person name="Steiner C."/>
            <person name="Tamazian G."/>
            <person name="Venkatesh B."/>
            <person name="Wang J."/>
            <person name="Wayne R."/>
            <person name="Wiley E."/>
            <person name="Yang H."/>
            <person name="Zhang G."/>
            <person name="Haussler D."/>
            <person name="Ryder O."/>
            <person name="O'Brien S.J."/>
        </authorList>
    </citation>
    <scope>NUCLEOTIDE SEQUENCE</scope>
</reference>
<evidence type="ECO:0000313" key="7">
    <source>
        <dbReference type="Proteomes" id="UP000472240"/>
    </source>
</evidence>
<feature type="coiled-coil region" evidence="2">
    <location>
        <begin position="341"/>
        <end position="421"/>
    </location>
</feature>
<dbReference type="GO" id="GO:0003341">
    <property type="term" value="P:cilium movement"/>
    <property type="evidence" value="ECO:0007669"/>
    <property type="project" value="TreeGrafter"/>
</dbReference>
<keyword evidence="1 2" id="KW-0175">Coiled coil</keyword>
<dbReference type="Proteomes" id="UP000585614">
    <property type="component" value="Unassembled WGS sequence"/>
</dbReference>
<dbReference type="PANTHER" id="PTHR21694">
    <property type="entry name" value="COILED-COIL DOMAIN-CONTAINING PROTEIN 63"/>
    <property type="match status" value="1"/>
</dbReference>
<protein>
    <submittedName>
        <fullName evidence="5">Coiled-coil domain containing 114</fullName>
    </submittedName>
</protein>
<feature type="compositionally biased region" description="Low complexity" evidence="3">
    <location>
        <begin position="622"/>
        <end position="634"/>
    </location>
</feature>
<dbReference type="Ensembl" id="ENSRFET00010008910.1">
    <property type="protein sequence ID" value="ENSRFEP00010008099.1"/>
    <property type="gene ID" value="ENSRFEG00010005536.1"/>
</dbReference>
<dbReference type="CTD" id="93233"/>
<feature type="region of interest" description="Disordered" evidence="3">
    <location>
        <begin position="611"/>
        <end position="634"/>
    </location>
</feature>
<dbReference type="OrthoDB" id="6766775at2759"/>
<evidence type="ECO:0000256" key="2">
    <source>
        <dbReference type="SAM" id="Coils"/>
    </source>
</evidence>
<feature type="compositionally biased region" description="Polar residues" evidence="3">
    <location>
        <begin position="675"/>
        <end position="704"/>
    </location>
</feature>
<dbReference type="Proteomes" id="UP000472240">
    <property type="component" value="Chromosome 15"/>
</dbReference>
<dbReference type="InterPro" id="IPR049258">
    <property type="entry name" value="ODAD1_CC"/>
</dbReference>
<reference evidence="6 7" key="3">
    <citation type="submission" date="2018-12" db="EMBL/GenBank/DDBJ databases">
        <title>G10K-VGP greater horseshoe bat female genome, primary haplotype.</title>
        <authorList>
            <person name="Teeling E."/>
            <person name="Myers G."/>
            <person name="Vernes S."/>
            <person name="Pippel M."/>
            <person name="Winkler S."/>
            <person name="Fedrigo O."/>
            <person name="Rhie A."/>
            <person name="Koren S."/>
            <person name="Phillippy A."/>
            <person name="Lewin H."/>
            <person name="Damas J."/>
            <person name="Howe K."/>
            <person name="Mountcastle J."/>
            <person name="Jarvis E.D."/>
        </authorList>
    </citation>
    <scope>NUCLEOTIDE SEQUENCE [LARGE SCALE GENOMIC DNA]</scope>
</reference>
<accession>A0A671E441</accession>
<proteinExistence type="predicted"/>
<dbReference type="GO" id="GO:0005930">
    <property type="term" value="C:axoneme"/>
    <property type="evidence" value="ECO:0007669"/>
    <property type="project" value="TreeGrafter"/>
</dbReference>
<evidence type="ECO:0000259" key="4">
    <source>
        <dbReference type="Pfam" id="PF21773"/>
    </source>
</evidence>
<reference evidence="6 7" key="2">
    <citation type="journal article" date="2018" name="Annu Rev Anim Biosci">
        <title>Bat Biology, Genomes, and the Bat1K Project: To Generate Chromosome-Level Genomes for All Living Bat Species.</title>
        <authorList>
            <person name="Teeling E.C."/>
            <person name="Vernes S.C."/>
            <person name="Davalos L.M."/>
            <person name="Ray D.A."/>
            <person name="Gilbert M.T.P."/>
            <person name="Myers E."/>
        </authorList>
    </citation>
    <scope>NUCLEOTIDE SEQUENCE</scope>
</reference>
<dbReference type="InterPro" id="IPR051876">
    <property type="entry name" value="ODA-DC/CCD"/>
</dbReference>
<reference evidence="5 8" key="4">
    <citation type="journal article" date="2020" name="Nature">
        <title>Six reference-quality genomes reveal evolution of bat adaptations.</title>
        <authorList>
            <person name="Jebb D."/>
            <person name="Huang Z."/>
            <person name="Pippel M."/>
            <person name="Hughes G.M."/>
            <person name="Lavrichenko K."/>
            <person name="Devanna P."/>
            <person name="Winkler S."/>
            <person name="Jermiin L.S."/>
            <person name="Skirmuntt E.C."/>
            <person name="Katzourakis A."/>
            <person name="Burkitt-Gray L."/>
            <person name="Ray D.A."/>
            <person name="Sullivan K.A.M."/>
            <person name="Roscito J.G."/>
            <person name="Kirilenko B.M."/>
            <person name="Davalos L.M."/>
            <person name="Corthals A.P."/>
            <person name="Power M.L."/>
            <person name="Jones G."/>
            <person name="Ransome R.D."/>
            <person name="Dechmann D.K.N."/>
            <person name="Locatelli A.G."/>
            <person name="Puechmaille S.J."/>
            <person name="Fedrigo O."/>
            <person name="Jarvis E.D."/>
            <person name="Hiller M."/>
            <person name="Vernes S.C."/>
            <person name="Myers E.W."/>
            <person name="Teeling E.C."/>
        </authorList>
    </citation>
    <scope>NUCLEOTIDE SEQUENCE [LARGE SCALE GENOMIC DNA]</scope>
    <source>
        <strain evidence="5">MRhiFer1</strain>
        <tissue evidence="5">Lung</tissue>
    </source>
</reference>
<evidence type="ECO:0000256" key="1">
    <source>
        <dbReference type="ARBA" id="ARBA00023054"/>
    </source>
</evidence>
<dbReference type="RefSeq" id="XP_032985105.1">
    <property type="nucleotide sequence ID" value="XM_033129214.1"/>
</dbReference>
<dbReference type="RefSeq" id="XP_032985104.1">
    <property type="nucleotide sequence ID" value="XM_033129213.1"/>
</dbReference>
<evidence type="ECO:0000313" key="6">
    <source>
        <dbReference type="Ensembl" id="ENSRFEP00010008099.1"/>
    </source>
</evidence>
<name>A0A671E441_RHIFE</name>
<feature type="domain" description="ODAD1 central coiled coil region" evidence="4">
    <location>
        <begin position="149"/>
        <end position="434"/>
    </location>
</feature>
<feature type="coiled-coil region" evidence="2">
    <location>
        <begin position="222"/>
        <end position="267"/>
    </location>
</feature>
<dbReference type="OMA" id="MRCEDAM"/>
<organism evidence="6 7">
    <name type="scientific">Rhinolophus ferrumequinum</name>
    <name type="common">Greater horseshoe bat</name>
    <dbReference type="NCBI Taxonomy" id="59479"/>
    <lineage>
        <taxon>Eukaryota</taxon>
        <taxon>Metazoa</taxon>
        <taxon>Chordata</taxon>
        <taxon>Craniata</taxon>
        <taxon>Vertebrata</taxon>
        <taxon>Euteleostomi</taxon>
        <taxon>Mammalia</taxon>
        <taxon>Eutheria</taxon>
        <taxon>Laurasiatheria</taxon>
        <taxon>Chiroptera</taxon>
        <taxon>Yinpterochiroptera</taxon>
        <taxon>Rhinolophoidea</taxon>
        <taxon>Rhinolophidae</taxon>
        <taxon>Rhinolophinae</taxon>
        <taxon>Rhinolophus</taxon>
    </lineage>
</organism>
<dbReference type="GO" id="GO:0036158">
    <property type="term" value="P:outer dynein arm assembly"/>
    <property type="evidence" value="ECO:0007669"/>
    <property type="project" value="TreeGrafter"/>
</dbReference>
<keyword evidence="7" id="KW-1185">Reference proteome</keyword>
<evidence type="ECO:0000256" key="3">
    <source>
        <dbReference type="SAM" id="MobiDB-lite"/>
    </source>
</evidence>
<dbReference type="GeneID" id="117035310"/>
<dbReference type="GeneTree" id="ENSGT00950000183364"/>
<dbReference type="PANTHER" id="PTHR21694:SF35">
    <property type="entry name" value="OUTER DYNEIN ARM-DOCKING COMPLEX SUBUNIT 1"/>
    <property type="match status" value="1"/>
</dbReference>
<dbReference type="KEGG" id="rfq:117035310"/>
<dbReference type="RefSeq" id="XP_032985106.1">
    <property type="nucleotide sequence ID" value="XM_033129215.1"/>
</dbReference>